<dbReference type="Proteomes" id="UP000247810">
    <property type="component" value="Unassembled WGS sequence"/>
</dbReference>
<dbReference type="EMBL" id="KZ826105">
    <property type="protein sequence ID" value="PYH88330.1"/>
    <property type="molecule type" value="Genomic_DNA"/>
</dbReference>
<name>A0A319CUA1_9EURO</name>
<reference evidence="2 3" key="1">
    <citation type="submission" date="2018-02" db="EMBL/GenBank/DDBJ databases">
        <title>The genomes of Aspergillus section Nigri reveals drivers in fungal speciation.</title>
        <authorList>
            <consortium name="DOE Joint Genome Institute"/>
            <person name="Vesth T.C."/>
            <person name="Nybo J."/>
            <person name="Theobald S."/>
            <person name="Brandl J."/>
            <person name="Frisvad J.C."/>
            <person name="Nielsen K.F."/>
            <person name="Lyhne E.K."/>
            <person name="Kogle M.E."/>
            <person name="Kuo A."/>
            <person name="Riley R."/>
            <person name="Clum A."/>
            <person name="Nolan M."/>
            <person name="Lipzen A."/>
            <person name="Salamov A."/>
            <person name="Henrissat B."/>
            <person name="Wiebenga A."/>
            <person name="De vries R.P."/>
            <person name="Grigoriev I.V."/>
            <person name="Mortensen U.H."/>
            <person name="Andersen M.R."/>
            <person name="Baker S.E."/>
        </authorList>
    </citation>
    <scope>NUCLEOTIDE SEQUENCE [LARGE SCALE GENOMIC DNA]</scope>
    <source>
        <strain evidence="2 3">CBS 707.79</strain>
    </source>
</reference>
<evidence type="ECO:0000313" key="3">
    <source>
        <dbReference type="Proteomes" id="UP000247810"/>
    </source>
</evidence>
<protein>
    <submittedName>
        <fullName evidence="2">Uncharacterized protein</fullName>
    </submittedName>
</protein>
<dbReference type="AlphaFoldDB" id="A0A319CUA1"/>
<accession>A0A319CUA1</accession>
<sequence length="65" mass="6649">RLTYNGAGEAPSPQPAAIPVLGPRRPAASPLRDPDSRAGAGASIFRAGLAAVVHCLHCLHCLLIP</sequence>
<dbReference type="VEuPathDB" id="FungiDB:BO71DRAFT_339100"/>
<proteinExistence type="predicted"/>
<keyword evidence="3" id="KW-1185">Reference proteome</keyword>
<feature type="region of interest" description="Disordered" evidence="1">
    <location>
        <begin position="1"/>
        <end position="37"/>
    </location>
</feature>
<evidence type="ECO:0000256" key="1">
    <source>
        <dbReference type="SAM" id="MobiDB-lite"/>
    </source>
</evidence>
<feature type="non-terminal residue" evidence="2">
    <location>
        <position position="1"/>
    </location>
</feature>
<gene>
    <name evidence="2" type="ORF">BO71DRAFT_339100</name>
</gene>
<evidence type="ECO:0000313" key="2">
    <source>
        <dbReference type="EMBL" id="PYH88330.1"/>
    </source>
</evidence>
<organism evidence="2 3">
    <name type="scientific">Aspergillus ellipticus CBS 707.79</name>
    <dbReference type="NCBI Taxonomy" id="1448320"/>
    <lineage>
        <taxon>Eukaryota</taxon>
        <taxon>Fungi</taxon>
        <taxon>Dikarya</taxon>
        <taxon>Ascomycota</taxon>
        <taxon>Pezizomycotina</taxon>
        <taxon>Eurotiomycetes</taxon>
        <taxon>Eurotiomycetidae</taxon>
        <taxon>Eurotiales</taxon>
        <taxon>Aspergillaceae</taxon>
        <taxon>Aspergillus</taxon>
        <taxon>Aspergillus subgen. Circumdati</taxon>
    </lineage>
</organism>